<feature type="region of interest" description="Disordered" evidence="1">
    <location>
        <begin position="125"/>
        <end position="144"/>
    </location>
</feature>
<dbReference type="Proteomes" id="UP000077202">
    <property type="component" value="Unassembled WGS sequence"/>
</dbReference>
<sequence length="216" mass="23906">MPGPADALLMAWQHAAAAARLPSGQPVSQRTPYPRQPQPLAIARMWHSRAIRPGPPACANLPGAPRFERPTARYWNSHENIPPRLGGSPIEGHSSLVTKTLTDRFRAASGLTTLWGLRHQTEMATVDPTPGLTRPDSTGPDRTRVGTERLEFVGTEWVLTTKSVRSAELRVGAQRTMRARLHVSTNSSSWSRRRRIRANKILDPVERGFPIALHLS</sequence>
<gene>
    <name evidence="2" type="ORF">AXG93_4332s1010</name>
</gene>
<keyword evidence="3" id="KW-1185">Reference proteome</keyword>
<comment type="caution">
    <text evidence="2">The sequence shown here is derived from an EMBL/GenBank/DDBJ whole genome shotgun (WGS) entry which is preliminary data.</text>
</comment>
<proteinExistence type="predicted"/>
<name>A0A176W4T5_MARPO</name>
<dbReference type="AlphaFoldDB" id="A0A176W4T5"/>
<accession>A0A176W4T5</accession>
<dbReference type="EMBL" id="LVLJ01001948">
    <property type="protein sequence ID" value="OAE27206.1"/>
    <property type="molecule type" value="Genomic_DNA"/>
</dbReference>
<protein>
    <submittedName>
        <fullName evidence="2">Uncharacterized protein</fullName>
    </submittedName>
</protein>
<evidence type="ECO:0000313" key="2">
    <source>
        <dbReference type="EMBL" id="OAE27206.1"/>
    </source>
</evidence>
<evidence type="ECO:0000313" key="3">
    <source>
        <dbReference type="Proteomes" id="UP000077202"/>
    </source>
</evidence>
<organism evidence="2 3">
    <name type="scientific">Marchantia polymorpha subsp. ruderalis</name>
    <dbReference type="NCBI Taxonomy" id="1480154"/>
    <lineage>
        <taxon>Eukaryota</taxon>
        <taxon>Viridiplantae</taxon>
        <taxon>Streptophyta</taxon>
        <taxon>Embryophyta</taxon>
        <taxon>Marchantiophyta</taxon>
        <taxon>Marchantiopsida</taxon>
        <taxon>Marchantiidae</taxon>
        <taxon>Marchantiales</taxon>
        <taxon>Marchantiaceae</taxon>
        <taxon>Marchantia</taxon>
    </lineage>
</organism>
<reference evidence="2" key="1">
    <citation type="submission" date="2016-03" db="EMBL/GenBank/DDBJ databases">
        <title>Mechanisms controlling the formation of the plant cell surface in tip-growing cells are functionally conserved among land plants.</title>
        <authorList>
            <person name="Honkanen S."/>
            <person name="Jones V.A."/>
            <person name="Morieri G."/>
            <person name="Champion C."/>
            <person name="Hetherington A.J."/>
            <person name="Kelly S."/>
            <person name="Saint-Marcoux D."/>
            <person name="Proust H."/>
            <person name="Prescott H."/>
            <person name="Dolan L."/>
        </authorList>
    </citation>
    <scope>NUCLEOTIDE SEQUENCE [LARGE SCALE GENOMIC DNA]</scope>
    <source>
        <tissue evidence="2">Whole gametophyte</tissue>
    </source>
</reference>
<evidence type="ECO:0000256" key="1">
    <source>
        <dbReference type="SAM" id="MobiDB-lite"/>
    </source>
</evidence>